<feature type="compositionally biased region" description="Low complexity" evidence="4">
    <location>
        <begin position="826"/>
        <end position="838"/>
    </location>
</feature>
<feature type="compositionally biased region" description="Low complexity" evidence="4">
    <location>
        <begin position="744"/>
        <end position="760"/>
    </location>
</feature>
<feature type="compositionally biased region" description="Basic and acidic residues" evidence="4">
    <location>
        <begin position="458"/>
        <end position="475"/>
    </location>
</feature>
<evidence type="ECO:0000313" key="6">
    <source>
        <dbReference type="EMBL" id="KAK2946989.1"/>
    </source>
</evidence>
<feature type="domain" description="RRM" evidence="5">
    <location>
        <begin position="28"/>
        <end position="118"/>
    </location>
</feature>
<feature type="compositionally biased region" description="Polar residues" evidence="4">
    <location>
        <begin position="788"/>
        <end position="799"/>
    </location>
</feature>
<feature type="region of interest" description="Disordered" evidence="4">
    <location>
        <begin position="703"/>
        <end position="840"/>
    </location>
</feature>
<feature type="compositionally biased region" description="Low complexity" evidence="4">
    <location>
        <begin position="883"/>
        <end position="898"/>
    </location>
</feature>
<feature type="region of interest" description="Disordered" evidence="4">
    <location>
        <begin position="395"/>
        <end position="427"/>
    </location>
</feature>
<evidence type="ECO:0000256" key="3">
    <source>
        <dbReference type="PROSITE-ProRule" id="PRU00176"/>
    </source>
</evidence>
<feature type="compositionally biased region" description="Basic and acidic residues" evidence="4">
    <location>
        <begin position="761"/>
        <end position="787"/>
    </location>
</feature>
<feature type="compositionally biased region" description="Basic and acidic residues" evidence="4">
    <location>
        <begin position="867"/>
        <end position="882"/>
    </location>
</feature>
<keyword evidence="1" id="KW-0677">Repeat</keyword>
<feature type="compositionally biased region" description="Basic and acidic residues" evidence="4">
    <location>
        <begin position="1018"/>
        <end position="1049"/>
    </location>
</feature>
<feature type="compositionally biased region" description="Polar residues" evidence="4">
    <location>
        <begin position="1050"/>
        <end position="1063"/>
    </location>
</feature>
<feature type="region of interest" description="Disordered" evidence="4">
    <location>
        <begin position="1"/>
        <end position="25"/>
    </location>
</feature>
<feature type="region of interest" description="Disordered" evidence="4">
    <location>
        <begin position="440"/>
        <end position="496"/>
    </location>
</feature>
<dbReference type="Proteomes" id="UP001281761">
    <property type="component" value="Unassembled WGS sequence"/>
</dbReference>
<proteinExistence type="predicted"/>
<dbReference type="CDD" id="cd00590">
    <property type="entry name" value="RRM_SF"/>
    <property type="match status" value="1"/>
</dbReference>
<feature type="compositionally biased region" description="Polar residues" evidence="4">
    <location>
        <begin position="350"/>
        <end position="364"/>
    </location>
</feature>
<feature type="compositionally biased region" description="Low complexity" evidence="4">
    <location>
        <begin position="800"/>
        <end position="814"/>
    </location>
</feature>
<feature type="compositionally biased region" description="Basic and acidic residues" evidence="4">
    <location>
        <begin position="708"/>
        <end position="724"/>
    </location>
</feature>
<gene>
    <name evidence="6" type="ORF">BLNAU_18075</name>
</gene>
<feature type="domain" description="RRM" evidence="5">
    <location>
        <begin position="210"/>
        <end position="303"/>
    </location>
</feature>
<evidence type="ECO:0000259" key="5">
    <source>
        <dbReference type="PROSITE" id="PS50102"/>
    </source>
</evidence>
<evidence type="ECO:0000313" key="7">
    <source>
        <dbReference type="Proteomes" id="UP001281761"/>
    </source>
</evidence>
<name>A0ABQ9X6Q0_9EUKA</name>
<sequence length="1302" mass="144507">MSSLREDRKPKPDSNPSLTSQQTSNVSATVEVYNLPPDITSEQLIQLLSRYGPIQSVSLKNMRKAGRTKREQPHALVTFTNSVSAIAAYSDTNPVFTEFSSGGKTANMRKLKIIQQQDNLTIHMYNLPILSSKDELQRQIEQLTGAPIAKLIVQENRQAGVQIGWATYANQADATLALKTLARTVIGDHQITSNFARQRGFDPDQNPQSTSLFIRGIPLDMSELELTQFILDCLPMEDSGWELTGRNDDMLKAVVIPTDRKTKAPMGWAYAHFHTPEVTDEVFQEIKKRRLKGRELYVEFAKPQPKQGQSKVPGKPTPFAKQSGPQSQRVERAQPGYAETWRPPQESRSDISSQSKQYHQKPTQRNTFEYQPNQAPQHQSFPPIRQDPQQRQIAFKPKGHPFNPPVSAPRPQQVEPGQGEQPGSNIVTTAENTRTDPITRSFYQHNEDAIGRPKVQYSKRDGDDFSYGKRPNRERVHNRHNQNQPNKDQPYNRPPFQQQQFTNANQAAAFFPSLGSEKVFPDKANSPSFLFPALPSPMTTPDSVQPSLLPPSSISQAIPYAHSHLTPVHLPTSHMDPHFHHNHILPPTHAPPLIPTSSSLPSVPSTILSFSPTITPPTLFSGDQSDTELFVEIDEKNENRAQDFHSFNSHGFLDLISDASTFTSFPSFDSHSFLLMNGRGSVGKREDNELVLTQEASPNSIVIFGEVNEAKTDTKEEKEKERGEQSSLSGSSSNTTTVFDSHTPSRQPSTLTSSPQSQPTKESEAKKSLGDIRTDGKEHSPFLRPDPKQSSSNVFYTPSSTLTTSETHPRTTSTDNDRVTPNITPSSVSVSSSSSYSSLPATASPIGMITQPPLFMPTIETSPQFVDDEKADGKEEVSEKSKNSSPVTVSSVSPISQPEGEDTEHTKEANRKEITQPKKQEQTTCNNSVSDILPPSFPRGRDQLVISNHSPFLSEMADMEMDWDWATRSKEMGSMAPHSPLRLPPTNFQTFPPLTHGQPSIPFSQLGNAGVFTQRLPNLKEENEKREEKEEARQKQRFDPDRKRKEKSLFDSQVYSPSTSSSLPPGFPSLQRSSGSLAQLFQHTPILRDLEEAKRINENCDPVHGDEGGEGGTLQQRIDALSVADGVQPITLVPVIVDHVIVCTLHLLSALPLSPLCAYLFVSSPLPHIALIAPADQPSSVVHLLPSLTPLFFPSFIIPLRLLLSTHCSATADHSLLPTTHLNPLLVLPPLLVVLSTLAVSPPILVALARCELRQFVVSTVFRLLVLAERGEGWEERVRAARPVRFDTLQVLVYHLHSIFAL</sequence>
<feature type="region of interest" description="Disordered" evidence="4">
    <location>
        <begin position="299"/>
        <end position="364"/>
    </location>
</feature>
<reference evidence="6 7" key="1">
    <citation type="journal article" date="2022" name="bioRxiv">
        <title>Genomics of Preaxostyla Flagellates Illuminates Evolutionary Transitions and the Path Towards Mitochondrial Loss.</title>
        <authorList>
            <person name="Novak L.V.F."/>
            <person name="Treitli S.C."/>
            <person name="Pyrih J."/>
            <person name="Halakuc P."/>
            <person name="Pipaliya S.V."/>
            <person name="Vacek V."/>
            <person name="Brzon O."/>
            <person name="Soukal P."/>
            <person name="Eme L."/>
            <person name="Dacks J.B."/>
            <person name="Karnkowska A."/>
            <person name="Elias M."/>
            <person name="Hampl V."/>
        </authorList>
    </citation>
    <scope>NUCLEOTIDE SEQUENCE [LARGE SCALE GENOMIC DNA]</scope>
    <source>
        <strain evidence="6">NAU3</strain>
        <tissue evidence="6">Gut</tissue>
    </source>
</reference>
<keyword evidence="2 3" id="KW-0694">RNA-binding</keyword>
<feature type="region of interest" description="Disordered" evidence="4">
    <location>
        <begin position="1016"/>
        <end position="1069"/>
    </location>
</feature>
<dbReference type="InterPro" id="IPR035979">
    <property type="entry name" value="RBD_domain_sf"/>
</dbReference>
<feature type="compositionally biased region" description="Polar residues" evidence="4">
    <location>
        <begin position="14"/>
        <end position="25"/>
    </location>
</feature>
<protein>
    <recommendedName>
        <fullName evidence="5">RRM domain-containing protein</fullName>
    </recommendedName>
</protein>
<dbReference type="Pfam" id="PF00076">
    <property type="entry name" value="RRM_1"/>
    <property type="match status" value="1"/>
</dbReference>
<dbReference type="InterPro" id="IPR000504">
    <property type="entry name" value="RRM_dom"/>
</dbReference>
<evidence type="ECO:0000256" key="4">
    <source>
        <dbReference type="SAM" id="MobiDB-lite"/>
    </source>
</evidence>
<evidence type="ECO:0000256" key="1">
    <source>
        <dbReference type="ARBA" id="ARBA00022737"/>
    </source>
</evidence>
<feature type="compositionally biased region" description="Basic and acidic residues" evidence="4">
    <location>
        <begin position="903"/>
        <end position="921"/>
    </location>
</feature>
<evidence type="ECO:0000256" key="2">
    <source>
        <dbReference type="ARBA" id="ARBA00022884"/>
    </source>
</evidence>
<dbReference type="SMART" id="SM00360">
    <property type="entry name" value="RRM"/>
    <property type="match status" value="3"/>
</dbReference>
<dbReference type="EMBL" id="JARBJD010000213">
    <property type="protein sequence ID" value="KAK2946989.1"/>
    <property type="molecule type" value="Genomic_DNA"/>
</dbReference>
<keyword evidence="7" id="KW-1185">Reference proteome</keyword>
<dbReference type="Gene3D" id="3.30.70.330">
    <property type="match status" value="2"/>
</dbReference>
<dbReference type="PANTHER" id="PTHR24012">
    <property type="entry name" value="RNA BINDING PROTEIN"/>
    <property type="match status" value="1"/>
</dbReference>
<comment type="caution">
    <text evidence="6">The sequence shown here is derived from an EMBL/GenBank/DDBJ whole genome shotgun (WGS) entry which is preliminary data.</text>
</comment>
<feature type="region of interest" description="Disordered" evidence="4">
    <location>
        <begin position="867"/>
        <end position="936"/>
    </location>
</feature>
<accession>A0ABQ9X6Q0</accession>
<organism evidence="6 7">
    <name type="scientific">Blattamonas nauphoetae</name>
    <dbReference type="NCBI Taxonomy" id="2049346"/>
    <lineage>
        <taxon>Eukaryota</taxon>
        <taxon>Metamonada</taxon>
        <taxon>Preaxostyla</taxon>
        <taxon>Oxymonadida</taxon>
        <taxon>Blattamonas</taxon>
    </lineage>
</organism>
<dbReference type="SUPFAM" id="SSF54928">
    <property type="entry name" value="RNA-binding domain, RBD"/>
    <property type="match status" value="2"/>
</dbReference>
<dbReference type="PROSITE" id="PS50102">
    <property type="entry name" value="RRM"/>
    <property type="match status" value="2"/>
</dbReference>
<feature type="compositionally biased region" description="Low complexity" evidence="4">
    <location>
        <begin position="409"/>
        <end position="423"/>
    </location>
</feature>
<dbReference type="InterPro" id="IPR012677">
    <property type="entry name" value="Nucleotide-bd_a/b_plait_sf"/>
</dbReference>
<feature type="compositionally biased region" description="Basic and acidic residues" evidence="4">
    <location>
        <begin position="1"/>
        <end position="12"/>
    </location>
</feature>